<proteinExistence type="predicted"/>
<dbReference type="InterPro" id="IPR025241">
    <property type="entry name" value="DUF4190"/>
</dbReference>
<evidence type="ECO:0000259" key="3">
    <source>
        <dbReference type="Pfam" id="PF13828"/>
    </source>
</evidence>
<protein>
    <recommendedName>
        <fullName evidence="3">DUF4190 domain-containing protein</fullName>
    </recommendedName>
</protein>
<sequence>MSTNPEYGDQPGSQPAPQDPYSSYGGQSAYDAQGGQGGYGGQDTTAYGSGYPAQPSYAQTNYGQDSMAYGQGAQPGYGQPAYDYNQGYAVQPRTNTMATLSLIMSLVGLITGITAVLGIIFGHIGRKQIRETGEGGDGMALAGLIVGYVICGLWVLGILAYIALVVFMFGAAGMAGAF</sequence>
<accession>A0A8J2XKM4</accession>
<dbReference type="EMBL" id="BMFY01000006">
    <property type="protein sequence ID" value="GGA14784.1"/>
    <property type="molecule type" value="Genomic_DNA"/>
</dbReference>
<feature type="region of interest" description="Disordered" evidence="1">
    <location>
        <begin position="1"/>
        <end position="52"/>
    </location>
</feature>
<feature type="compositionally biased region" description="Polar residues" evidence="1">
    <location>
        <begin position="1"/>
        <end position="16"/>
    </location>
</feature>
<reference evidence="4" key="2">
    <citation type="submission" date="2020-09" db="EMBL/GenBank/DDBJ databases">
        <authorList>
            <person name="Sun Q."/>
            <person name="Zhou Y."/>
        </authorList>
    </citation>
    <scope>NUCLEOTIDE SEQUENCE</scope>
    <source>
        <strain evidence="4">CGMCC 1.12785</strain>
    </source>
</reference>
<keyword evidence="5" id="KW-1185">Reference proteome</keyword>
<evidence type="ECO:0000313" key="4">
    <source>
        <dbReference type="EMBL" id="GGA14784.1"/>
    </source>
</evidence>
<keyword evidence="2" id="KW-0812">Transmembrane</keyword>
<comment type="caution">
    <text evidence="4">The sequence shown here is derived from an EMBL/GenBank/DDBJ whole genome shotgun (WGS) entry which is preliminary data.</text>
</comment>
<feature type="transmembrane region" description="Helical" evidence="2">
    <location>
        <begin position="145"/>
        <end position="172"/>
    </location>
</feature>
<evidence type="ECO:0000256" key="1">
    <source>
        <dbReference type="SAM" id="MobiDB-lite"/>
    </source>
</evidence>
<name>A0A8J2XKM4_9MICO</name>
<organism evidence="4 5">
    <name type="scientific">Sediminivirga luteola</name>
    <dbReference type="NCBI Taxonomy" id="1774748"/>
    <lineage>
        <taxon>Bacteria</taxon>
        <taxon>Bacillati</taxon>
        <taxon>Actinomycetota</taxon>
        <taxon>Actinomycetes</taxon>
        <taxon>Micrococcales</taxon>
        <taxon>Brevibacteriaceae</taxon>
        <taxon>Sediminivirga</taxon>
    </lineage>
</organism>
<dbReference type="AlphaFoldDB" id="A0A8J2XKM4"/>
<keyword evidence="2" id="KW-0472">Membrane</keyword>
<dbReference type="Pfam" id="PF13828">
    <property type="entry name" value="DUF4190"/>
    <property type="match status" value="1"/>
</dbReference>
<feature type="transmembrane region" description="Helical" evidence="2">
    <location>
        <begin position="102"/>
        <end position="124"/>
    </location>
</feature>
<feature type="compositionally biased region" description="Low complexity" evidence="1">
    <location>
        <begin position="24"/>
        <end position="33"/>
    </location>
</feature>
<feature type="domain" description="DUF4190" evidence="3">
    <location>
        <begin position="97"/>
        <end position="156"/>
    </location>
</feature>
<dbReference type="Proteomes" id="UP000616114">
    <property type="component" value="Unassembled WGS sequence"/>
</dbReference>
<reference evidence="4" key="1">
    <citation type="journal article" date="2014" name="Int. J. Syst. Evol. Microbiol.">
        <title>Complete genome sequence of Corynebacterium casei LMG S-19264T (=DSM 44701T), isolated from a smear-ripened cheese.</title>
        <authorList>
            <consortium name="US DOE Joint Genome Institute (JGI-PGF)"/>
            <person name="Walter F."/>
            <person name="Albersmeier A."/>
            <person name="Kalinowski J."/>
            <person name="Ruckert C."/>
        </authorList>
    </citation>
    <scope>NUCLEOTIDE SEQUENCE</scope>
    <source>
        <strain evidence="4">CGMCC 1.12785</strain>
    </source>
</reference>
<gene>
    <name evidence="4" type="ORF">GCM10011333_17210</name>
</gene>
<dbReference type="RefSeq" id="WP_188550510.1">
    <property type="nucleotide sequence ID" value="NZ_BMFY01000006.1"/>
</dbReference>
<evidence type="ECO:0000256" key="2">
    <source>
        <dbReference type="SAM" id="Phobius"/>
    </source>
</evidence>
<evidence type="ECO:0000313" key="5">
    <source>
        <dbReference type="Proteomes" id="UP000616114"/>
    </source>
</evidence>
<keyword evidence="2" id="KW-1133">Transmembrane helix</keyword>